<dbReference type="EMBL" id="BNAH01000006">
    <property type="protein sequence ID" value="GHE88167.1"/>
    <property type="molecule type" value="Genomic_DNA"/>
</dbReference>
<organism evidence="1 2">
    <name type="scientific">Thalassotalea profundi</name>
    <dbReference type="NCBI Taxonomy" id="2036687"/>
    <lineage>
        <taxon>Bacteria</taxon>
        <taxon>Pseudomonadati</taxon>
        <taxon>Pseudomonadota</taxon>
        <taxon>Gammaproteobacteria</taxon>
        <taxon>Alteromonadales</taxon>
        <taxon>Colwelliaceae</taxon>
        <taxon>Thalassotalea</taxon>
    </lineage>
</organism>
<reference evidence="2" key="1">
    <citation type="journal article" date="2019" name="Int. J. Syst. Evol. Microbiol.">
        <title>The Global Catalogue of Microorganisms (GCM) 10K type strain sequencing project: providing services to taxonomists for standard genome sequencing and annotation.</title>
        <authorList>
            <consortium name="The Broad Institute Genomics Platform"/>
            <consortium name="The Broad Institute Genome Sequencing Center for Infectious Disease"/>
            <person name="Wu L."/>
            <person name="Ma J."/>
        </authorList>
    </citation>
    <scope>NUCLEOTIDE SEQUENCE [LARGE SCALE GENOMIC DNA]</scope>
    <source>
        <strain evidence="2">CGMCC 1.15922</strain>
    </source>
</reference>
<evidence type="ECO:0000313" key="1">
    <source>
        <dbReference type="EMBL" id="GHE88167.1"/>
    </source>
</evidence>
<dbReference type="Proteomes" id="UP000626370">
    <property type="component" value="Unassembled WGS sequence"/>
</dbReference>
<protein>
    <recommendedName>
        <fullName evidence="3">Secreted protein</fullName>
    </recommendedName>
</protein>
<keyword evidence="2" id="KW-1185">Reference proteome</keyword>
<evidence type="ECO:0008006" key="3">
    <source>
        <dbReference type="Google" id="ProtNLM"/>
    </source>
</evidence>
<evidence type="ECO:0000313" key="2">
    <source>
        <dbReference type="Proteomes" id="UP000626370"/>
    </source>
</evidence>
<proteinExistence type="predicted"/>
<comment type="caution">
    <text evidence="1">The sequence shown here is derived from an EMBL/GenBank/DDBJ whole genome shotgun (WGS) entry which is preliminary data.</text>
</comment>
<gene>
    <name evidence="1" type="ORF">GCM10011501_16940</name>
</gene>
<accession>A0ABQ3ILW5</accession>
<dbReference type="RefSeq" id="WP_189377841.1">
    <property type="nucleotide sequence ID" value="NZ_BNAH01000006.1"/>
</dbReference>
<name>A0ABQ3ILW5_9GAMM</name>
<sequence>MFKAVTNIWIITVMIVVFIGQAMAYNASIPCETSDEIHSTSIYSELIIYNDSHIGNSEDCCGIECCDIGCSCVANACTSIVFINTEIATTNLSVLSESIYTQLSEQPKTIDTPHYRPPIFIS</sequence>